<comment type="subcellular location">
    <subcellularLocation>
        <location evidence="1">Membrane</location>
        <topology evidence="1">Multi-pass membrane protein</topology>
    </subcellularLocation>
</comment>
<dbReference type="EMBL" id="PKMF04000881">
    <property type="protein sequence ID" value="KAK7817500.1"/>
    <property type="molecule type" value="Genomic_DNA"/>
</dbReference>
<evidence type="ECO:0000256" key="3">
    <source>
        <dbReference type="ARBA" id="ARBA00022692"/>
    </source>
</evidence>
<dbReference type="Pfam" id="PF05562">
    <property type="entry name" value="WCOR413"/>
    <property type="match status" value="1"/>
</dbReference>
<dbReference type="InterPro" id="IPR008892">
    <property type="entry name" value="COR413"/>
</dbReference>
<evidence type="ECO:0000256" key="6">
    <source>
        <dbReference type="SAM" id="Phobius"/>
    </source>
</evidence>
<protein>
    <submittedName>
        <fullName evidence="7">Cold-regulated 413 plasma membrane protein 4</fullName>
    </submittedName>
</protein>
<accession>A0AAW0IT38</accession>
<gene>
    <name evidence="7" type="ORF">CFP56_042799</name>
</gene>
<keyword evidence="8" id="KW-1185">Reference proteome</keyword>
<keyword evidence="5 6" id="KW-0472">Membrane</keyword>
<evidence type="ECO:0000256" key="4">
    <source>
        <dbReference type="ARBA" id="ARBA00022989"/>
    </source>
</evidence>
<comment type="caution">
    <text evidence="7">The sequence shown here is derived from an EMBL/GenBank/DDBJ whole genome shotgun (WGS) entry which is preliminary data.</text>
</comment>
<evidence type="ECO:0000256" key="1">
    <source>
        <dbReference type="ARBA" id="ARBA00004141"/>
    </source>
</evidence>
<keyword evidence="4 6" id="KW-1133">Transmembrane helix</keyword>
<dbReference type="PANTHER" id="PTHR33596:SF1">
    <property type="entry name" value="COLD-REGULATED 413 PLASMA MEMBRANE PROTEIN 1-RELATED"/>
    <property type="match status" value="1"/>
</dbReference>
<name>A0AAW0IT38_QUESU</name>
<evidence type="ECO:0000256" key="2">
    <source>
        <dbReference type="ARBA" id="ARBA00005852"/>
    </source>
</evidence>
<evidence type="ECO:0000313" key="7">
    <source>
        <dbReference type="EMBL" id="KAK7817500.1"/>
    </source>
</evidence>
<reference evidence="7 8" key="1">
    <citation type="journal article" date="2018" name="Sci. Data">
        <title>The draft genome sequence of cork oak.</title>
        <authorList>
            <person name="Ramos A.M."/>
            <person name="Usie A."/>
            <person name="Barbosa P."/>
            <person name="Barros P.M."/>
            <person name="Capote T."/>
            <person name="Chaves I."/>
            <person name="Simoes F."/>
            <person name="Abreu I."/>
            <person name="Carrasquinho I."/>
            <person name="Faro C."/>
            <person name="Guimaraes J.B."/>
            <person name="Mendonca D."/>
            <person name="Nobrega F."/>
            <person name="Rodrigues L."/>
            <person name="Saibo N.J.M."/>
            <person name="Varela M.C."/>
            <person name="Egas C."/>
            <person name="Matos J."/>
            <person name="Miguel C.M."/>
            <person name="Oliveira M.M."/>
            <person name="Ricardo C.P."/>
            <person name="Goncalves S."/>
        </authorList>
    </citation>
    <scope>NUCLEOTIDE SEQUENCE [LARGE SCALE GENOMIC DNA]</scope>
    <source>
        <strain evidence="8">cv. HL8</strain>
    </source>
</reference>
<organism evidence="7 8">
    <name type="scientific">Quercus suber</name>
    <name type="common">Cork oak</name>
    <dbReference type="NCBI Taxonomy" id="58331"/>
    <lineage>
        <taxon>Eukaryota</taxon>
        <taxon>Viridiplantae</taxon>
        <taxon>Streptophyta</taxon>
        <taxon>Embryophyta</taxon>
        <taxon>Tracheophyta</taxon>
        <taxon>Spermatophyta</taxon>
        <taxon>Magnoliopsida</taxon>
        <taxon>eudicotyledons</taxon>
        <taxon>Gunneridae</taxon>
        <taxon>Pentapetalae</taxon>
        <taxon>rosids</taxon>
        <taxon>fabids</taxon>
        <taxon>Fagales</taxon>
        <taxon>Fagaceae</taxon>
        <taxon>Quercus</taxon>
    </lineage>
</organism>
<keyword evidence="3 6" id="KW-0812">Transmembrane</keyword>
<dbReference type="AlphaFoldDB" id="A0AAW0IT38"/>
<proteinExistence type="inferred from homology"/>
<dbReference type="PANTHER" id="PTHR33596">
    <property type="entry name" value="COLD-REGULATED 413 PLASMA MEMBRANE PROTEIN 2"/>
    <property type="match status" value="1"/>
</dbReference>
<comment type="similarity">
    <text evidence="2">Belongs to the Cold-regulated 413 protein family.</text>
</comment>
<dbReference type="GO" id="GO:0016020">
    <property type="term" value="C:membrane"/>
    <property type="evidence" value="ECO:0007669"/>
    <property type="project" value="UniProtKB-SubCell"/>
</dbReference>
<evidence type="ECO:0000256" key="5">
    <source>
        <dbReference type="ARBA" id="ARBA00023136"/>
    </source>
</evidence>
<dbReference type="Proteomes" id="UP000237347">
    <property type="component" value="Unassembled WGS sequence"/>
</dbReference>
<sequence length="80" mass="8941">MVVAPSLFGDTIRGNWVGVLLLICLAIVCYLLQEHIRAGGFINSFTRANGLSNTTGIVLSFVYPVWHWYLMCYRLTLSSS</sequence>
<feature type="transmembrane region" description="Helical" evidence="6">
    <location>
        <begin position="53"/>
        <end position="70"/>
    </location>
</feature>
<feature type="transmembrane region" description="Helical" evidence="6">
    <location>
        <begin position="12"/>
        <end position="32"/>
    </location>
</feature>
<evidence type="ECO:0000313" key="8">
    <source>
        <dbReference type="Proteomes" id="UP000237347"/>
    </source>
</evidence>